<organism evidence="2 3">
    <name type="scientific">Rhodovarius crocodyli</name>
    <dbReference type="NCBI Taxonomy" id="1979269"/>
    <lineage>
        <taxon>Bacteria</taxon>
        <taxon>Pseudomonadati</taxon>
        <taxon>Pseudomonadota</taxon>
        <taxon>Alphaproteobacteria</taxon>
        <taxon>Acetobacterales</taxon>
        <taxon>Roseomonadaceae</taxon>
        <taxon>Rhodovarius</taxon>
    </lineage>
</organism>
<reference evidence="2 3" key="1">
    <citation type="submission" date="2019-01" db="EMBL/GenBank/DDBJ databases">
        <authorList>
            <person name="Chen W.-M."/>
        </authorList>
    </citation>
    <scope>NUCLEOTIDE SEQUENCE [LARGE SCALE GENOMIC DNA]</scope>
    <source>
        <strain evidence="2 3">CCP-6</strain>
    </source>
</reference>
<dbReference type="RefSeq" id="WP_127787583.1">
    <property type="nucleotide sequence ID" value="NZ_SACL01000003.1"/>
</dbReference>
<dbReference type="OrthoDB" id="9806380at2"/>
<dbReference type="EMBL" id="SACL01000003">
    <property type="protein sequence ID" value="RVT96936.1"/>
    <property type="molecule type" value="Genomic_DNA"/>
</dbReference>
<evidence type="ECO:0000313" key="2">
    <source>
        <dbReference type="EMBL" id="RVT96936.1"/>
    </source>
</evidence>
<keyword evidence="3" id="KW-1185">Reference proteome</keyword>
<dbReference type="AlphaFoldDB" id="A0A437MH26"/>
<dbReference type="SUPFAM" id="SSF54909">
    <property type="entry name" value="Dimeric alpha+beta barrel"/>
    <property type="match status" value="1"/>
</dbReference>
<accession>A0A437MH26</accession>
<dbReference type="Proteomes" id="UP000282957">
    <property type="component" value="Unassembled WGS sequence"/>
</dbReference>
<evidence type="ECO:0000313" key="3">
    <source>
        <dbReference type="Proteomes" id="UP000282957"/>
    </source>
</evidence>
<dbReference type="Gene3D" id="3.30.70.100">
    <property type="match status" value="1"/>
</dbReference>
<protein>
    <submittedName>
        <fullName evidence="2">DUF1330 domain-containing protein</fullName>
    </submittedName>
</protein>
<comment type="caution">
    <text evidence="2">The sequence shown here is derived from an EMBL/GenBank/DDBJ whole genome shotgun (WGS) entry which is preliminary data.</text>
</comment>
<dbReference type="Pfam" id="PF07045">
    <property type="entry name" value="DUF1330"/>
    <property type="match status" value="1"/>
</dbReference>
<evidence type="ECO:0000259" key="1">
    <source>
        <dbReference type="Pfam" id="PF07045"/>
    </source>
</evidence>
<feature type="domain" description="DUF1330" evidence="1">
    <location>
        <begin position="2"/>
        <end position="95"/>
    </location>
</feature>
<dbReference type="InterPro" id="IPR010753">
    <property type="entry name" value="DUF1330"/>
</dbReference>
<dbReference type="InterPro" id="IPR011008">
    <property type="entry name" value="Dimeric_a/b-barrel"/>
</dbReference>
<sequence>MPAYLIGDIDIHDEAGFAAYRAPALEVVRRFGGRTIAIDKAPLTLEGDWASRDMIVIEFPDMEAIRALFASPDYAPLIAARQASARSRLIAVQGLA</sequence>
<proteinExistence type="predicted"/>
<gene>
    <name evidence="2" type="ORF">EOD42_11080</name>
</gene>
<dbReference type="PANTHER" id="PTHR41521">
    <property type="match status" value="1"/>
</dbReference>
<dbReference type="PANTHER" id="PTHR41521:SF4">
    <property type="entry name" value="BLR0684 PROTEIN"/>
    <property type="match status" value="1"/>
</dbReference>
<name>A0A437MH26_9PROT</name>